<dbReference type="Gene3D" id="2.60.40.3700">
    <property type="match status" value="1"/>
</dbReference>
<feature type="chain" id="PRO_5046376733" description="Lipoprotein" evidence="2">
    <location>
        <begin position="23"/>
        <end position="202"/>
    </location>
</feature>
<dbReference type="PROSITE" id="PS51257">
    <property type="entry name" value="PROKAR_LIPOPROTEIN"/>
    <property type="match status" value="1"/>
</dbReference>
<dbReference type="EMBL" id="BAABLF010000014">
    <property type="protein sequence ID" value="GAA5192889.1"/>
    <property type="molecule type" value="Genomic_DNA"/>
</dbReference>
<dbReference type="RefSeq" id="WP_345317215.1">
    <property type="nucleotide sequence ID" value="NZ_BAABLF010000014.1"/>
</dbReference>
<accession>A0ABP9SBT5</accession>
<reference evidence="4" key="1">
    <citation type="journal article" date="2019" name="Int. J. Syst. Evol. Microbiol.">
        <title>The Global Catalogue of Microorganisms (GCM) 10K type strain sequencing project: providing services to taxonomists for standard genome sequencing and annotation.</title>
        <authorList>
            <consortium name="The Broad Institute Genomics Platform"/>
            <consortium name="The Broad Institute Genome Sequencing Center for Infectious Disease"/>
            <person name="Wu L."/>
            <person name="Ma J."/>
        </authorList>
    </citation>
    <scope>NUCLEOTIDE SEQUENCE [LARGE SCALE GENOMIC DNA]</scope>
    <source>
        <strain evidence="4">JCM 18720</strain>
    </source>
</reference>
<evidence type="ECO:0000256" key="1">
    <source>
        <dbReference type="SAM" id="MobiDB-lite"/>
    </source>
</evidence>
<name>A0ABP9SBT5_9GAMM</name>
<proteinExistence type="predicted"/>
<gene>
    <name evidence="3" type="ORF">GCM10025772_23080</name>
</gene>
<dbReference type="NCBIfam" id="NF038094">
    <property type="entry name" value="CueP_fam"/>
    <property type="match status" value="1"/>
</dbReference>
<feature type="signal peptide" evidence="2">
    <location>
        <begin position="1"/>
        <end position="22"/>
    </location>
</feature>
<dbReference type="Pfam" id="PF21172">
    <property type="entry name" value="CueP"/>
    <property type="match status" value="1"/>
</dbReference>
<comment type="caution">
    <text evidence="3">The sequence shown here is derived from an EMBL/GenBank/DDBJ whole genome shotgun (WGS) entry which is preliminary data.</text>
</comment>
<evidence type="ECO:0000313" key="3">
    <source>
        <dbReference type="EMBL" id="GAA5192889.1"/>
    </source>
</evidence>
<keyword evidence="4" id="KW-1185">Reference proteome</keyword>
<evidence type="ECO:0000313" key="4">
    <source>
        <dbReference type="Proteomes" id="UP001501600"/>
    </source>
</evidence>
<feature type="region of interest" description="Disordered" evidence="1">
    <location>
        <begin position="183"/>
        <end position="202"/>
    </location>
</feature>
<dbReference type="InterPro" id="IPR047808">
    <property type="entry name" value="CueP-like"/>
</dbReference>
<evidence type="ECO:0008006" key="5">
    <source>
        <dbReference type="Google" id="ProtNLM"/>
    </source>
</evidence>
<keyword evidence="2" id="KW-0732">Signal</keyword>
<protein>
    <recommendedName>
        <fullName evidence="5">Lipoprotein</fullName>
    </recommendedName>
</protein>
<evidence type="ECO:0000256" key="2">
    <source>
        <dbReference type="SAM" id="SignalP"/>
    </source>
</evidence>
<sequence>MKKLLVASLMILGLSACGQSEAEQQAAEFAALDYKAAVLKGHEWYRNDQGIVVRVHPDRVNAIFEDGTEASVAIPEDQFFLSIAPWMTFTHPCGNHVPTGCTGELIGERMHMSAVDMDSGEEILNQMVTTQHDGFIDFWVPAKRRLAFTFHYEHPEFGLMEATEVLPTFEDSRTCITTMQLQPMGATGPVPQADAGGHHHHH</sequence>
<organism evidence="3 4">
    <name type="scientific">Ferrimonas gelatinilytica</name>
    <dbReference type="NCBI Taxonomy" id="1255257"/>
    <lineage>
        <taxon>Bacteria</taxon>
        <taxon>Pseudomonadati</taxon>
        <taxon>Pseudomonadota</taxon>
        <taxon>Gammaproteobacteria</taxon>
        <taxon>Alteromonadales</taxon>
        <taxon>Ferrimonadaceae</taxon>
        <taxon>Ferrimonas</taxon>
    </lineage>
</organism>
<dbReference type="Proteomes" id="UP001501600">
    <property type="component" value="Unassembled WGS sequence"/>
</dbReference>